<comment type="caution">
    <text evidence="3">The sequence shown here is derived from an EMBL/GenBank/DDBJ whole genome shotgun (WGS) entry which is preliminary data.</text>
</comment>
<dbReference type="SUPFAM" id="SSF53850">
    <property type="entry name" value="Periplasmic binding protein-like II"/>
    <property type="match status" value="1"/>
</dbReference>
<dbReference type="Proteomes" id="UP001589867">
    <property type="component" value="Unassembled WGS sequence"/>
</dbReference>
<gene>
    <name evidence="3" type="ORF">ACFFIA_17745</name>
</gene>
<organism evidence="3 4">
    <name type="scientific">Phytohabitans kaempferiae</name>
    <dbReference type="NCBI Taxonomy" id="1620943"/>
    <lineage>
        <taxon>Bacteria</taxon>
        <taxon>Bacillati</taxon>
        <taxon>Actinomycetota</taxon>
        <taxon>Actinomycetes</taxon>
        <taxon>Micromonosporales</taxon>
        <taxon>Micromonosporaceae</taxon>
    </lineage>
</organism>
<dbReference type="PANTHER" id="PTHR43649:SF29">
    <property type="entry name" value="OSMOPROTECTIVE COMPOUNDS-BINDING PROTEIN GGTB"/>
    <property type="match status" value="1"/>
</dbReference>
<dbReference type="PANTHER" id="PTHR43649">
    <property type="entry name" value="ARABINOSE-BINDING PROTEIN-RELATED"/>
    <property type="match status" value="1"/>
</dbReference>
<dbReference type="InterPro" id="IPR006059">
    <property type="entry name" value="SBP"/>
</dbReference>
<dbReference type="EMBL" id="JBHLUH010000035">
    <property type="protein sequence ID" value="MFC0529501.1"/>
    <property type="molecule type" value="Genomic_DNA"/>
</dbReference>
<evidence type="ECO:0000256" key="1">
    <source>
        <dbReference type="ARBA" id="ARBA00008520"/>
    </source>
</evidence>
<comment type="similarity">
    <text evidence="1">Belongs to the bacterial solute-binding protein 1 family.</text>
</comment>
<sequence>MRPRTLIAATTALVAVLAAGCGGSGSRTQAPPAQAADRLQAARDAAVRAADGARPGGTLNLLGVLSGPQLDAYLGTFAPFEEATGIEIKYESTGDVFAVLQTRIAGGNPPDAVSNPSAGQVAQLAAQGRLVPLDPFLDMAAVRADYPEGLLDLSTVDGRLYGIFYNTAVQGLVWYDPKTYQGPKPPASWDDLAGWARQTSAAGTTPWCIGLESGPTSGWPGAVWIEEFVLQQAGPEVFTKWWKGELPWTAPEIRQAFERFGAIATDAKQVSGGPTAVLTTDFNSSPQGLFADPPACHLHVQADFLGNALAQTVPGVVPGTDIDFFPFPPVDPARAGSIEISGETLALLRESPQGRAFMRYVATPEFSALVAGTGQWIGANRRTPPEAYPSTLSRRAAQVYADARTVQYAAQNAMPLAMTQAFHKAVLAYVDDPSTLDAQLAGLNRARAGAYRS</sequence>
<proteinExistence type="inferred from homology"/>
<keyword evidence="4" id="KW-1185">Reference proteome</keyword>
<evidence type="ECO:0000313" key="4">
    <source>
        <dbReference type="Proteomes" id="UP001589867"/>
    </source>
</evidence>
<dbReference type="InterPro" id="IPR050490">
    <property type="entry name" value="Bact_solute-bd_prot1"/>
</dbReference>
<evidence type="ECO:0000256" key="2">
    <source>
        <dbReference type="ARBA" id="ARBA00022448"/>
    </source>
</evidence>
<evidence type="ECO:0000313" key="3">
    <source>
        <dbReference type="EMBL" id="MFC0529501.1"/>
    </source>
</evidence>
<name>A0ABV6M4A6_9ACTN</name>
<reference evidence="3 4" key="1">
    <citation type="submission" date="2024-09" db="EMBL/GenBank/DDBJ databases">
        <authorList>
            <person name="Sun Q."/>
            <person name="Mori K."/>
        </authorList>
    </citation>
    <scope>NUCLEOTIDE SEQUENCE [LARGE SCALE GENOMIC DNA]</scope>
    <source>
        <strain evidence="3 4">TBRC 3947</strain>
    </source>
</reference>
<accession>A0ABV6M4A6</accession>
<protein>
    <submittedName>
        <fullName evidence="3">ABC transporter substrate-binding protein</fullName>
    </submittedName>
</protein>
<dbReference type="Gene3D" id="3.40.190.10">
    <property type="entry name" value="Periplasmic binding protein-like II"/>
    <property type="match status" value="2"/>
</dbReference>
<dbReference type="PROSITE" id="PS51257">
    <property type="entry name" value="PROKAR_LIPOPROTEIN"/>
    <property type="match status" value="1"/>
</dbReference>
<dbReference type="Pfam" id="PF01547">
    <property type="entry name" value="SBP_bac_1"/>
    <property type="match status" value="1"/>
</dbReference>
<dbReference type="RefSeq" id="WP_377252318.1">
    <property type="nucleotide sequence ID" value="NZ_JBHLUH010000035.1"/>
</dbReference>
<keyword evidence="2" id="KW-0813">Transport</keyword>